<accession>Q6UGK5</accession>
<evidence type="ECO:0000313" key="1">
    <source>
        <dbReference type="EMBL" id="AAR90004.1"/>
    </source>
</evidence>
<proteinExistence type="predicted"/>
<dbReference type="GeneID" id="1481782"/>
<sequence>MTKVTKLTEHLIKLSEELKNSEVRLEYYFIDPREDDRETPDYKFETELMYENY</sequence>
<reference evidence="1 2" key="3">
    <citation type="journal article" date="2004" name="J. Mol. Biol.">
        <title>Genomic analysis of bacteriophages SP6 and K1-5, an estranged subgroup of the T7 supergroup.</title>
        <authorList>
            <person name="Scholl D."/>
            <person name="Kieleczawa J."/>
            <person name="Kemp P."/>
            <person name="Rush J."/>
            <person name="Richardson C.C."/>
            <person name="Merril C."/>
            <person name="Adhya S."/>
            <person name="Molineux I.J."/>
        </authorList>
    </citation>
    <scope>NUCLEOTIDE SEQUENCE</scope>
</reference>
<reference evidence="1 2" key="2">
    <citation type="journal article" date="2002" name="J. Bacteriol.">
        <title>Bacteriophage SP6 is closely related to phages K1-5, K5, and K1E but encodes a tail protein very similar to that of the distantly related P22.</title>
        <authorList>
            <person name="Scholl D."/>
            <person name="Adhya S."/>
            <person name="Merril C.R."/>
        </authorList>
    </citation>
    <scope>NUCLEOTIDE SEQUENCE [LARGE SCALE GENOMIC DNA]</scope>
</reference>
<reference evidence="1 2" key="1">
    <citation type="journal article" date="1995" name="J. Biol. Chem.">
        <title>A domain of the gene 4 helicase/primase of bacteriophage T7 required for the formation of an active hexamer.</title>
        <authorList>
            <person name="Notarnicola S.M."/>
            <person name="Park K."/>
            <person name="Griffith J.D."/>
            <person name="Richardson C.C."/>
        </authorList>
    </citation>
    <scope>NUCLEOTIDE SEQUENCE [LARGE SCALE GENOMIC DNA]</scope>
</reference>
<organism evidence="2">
    <name type="scientific">Enterobacteria phage SP6</name>
    <name type="common">Bacteriophage SP6</name>
    <dbReference type="NCBI Taxonomy" id="2907955"/>
    <lineage>
        <taxon>Viruses</taxon>
        <taxon>Duplodnaviria</taxon>
        <taxon>Heunggongvirae</taxon>
        <taxon>Uroviricota</taxon>
        <taxon>Caudoviricetes</taxon>
        <taxon>Autographivirales</taxon>
        <taxon>Autosignataviridae</taxon>
        <taxon>Molineuxvirinae</taxon>
        <taxon>Zindervirus</taxon>
        <taxon>Zindervirus SP6</taxon>
    </lineage>
</organism>
<evidence type="ECO:0000313" key="2">
    <source>
        <dbReference type="Proteomes" id="UP000000843"/>
    </source>
</evidence>
<dbReference type="EMBL" id="AY370673">
    <property type="protein sequence ID" value="AAR90004.1"/>
    <property type="molecule type" value="Genomic_DNA"/>
</dbReference>
<dbReference type="Proteomes" id="UP000000843">
    <property type="component" value="Segment"/>
</dbReference>
<dbReference type="KEGG" id="vg:1481782"/>
<organismHost>
    <name type="scientific">Salmonella typhimurium</name>
    <dbReference type="NCBI Taxonomy" id="90371"/>
</organismHost>
<name>Q6UGK5_BPSP6</name>
<protein>
    <submittedName>
        <fullName evidence="1">12</fullName>
    </submittedName>
</protein>
<dbReference type="RefSeq" id="NP_853573.1">
    <property type="nucleotide sequence ID" value="NC_004831.2"/>
</dbReference>